<gene>
    <name evidence="1" type="ORF">SAMN02787144_1006113</name>
</gene>
<evidence type="ECO:0000313" key="1">
    <source>
        <dbReference type="EMBL" id="SFX77874.1"/>
    </source>
</evidence>
<name>A0A1K1ZUF0_STRAR</name>
<accession>A0A1K1ZUF0</accession>
<dbReference type="EMBL" id="FPJO01000006">
    <property type="protein sequence ID" value="SFX77874.1"/>
    <property type="molecule type" value="Genomic_DNA"/>
</dbReference>
<dbReference type="Proteomes" id="UP000181909">
    <property type="component" value="Unassembled WGS sequence"/>
</dbReference>
<reference evidence="1 2" key="1">
    <citation type="submission" date="2016-11" db="EMBL/GenBank/DDBJ databases">
        <authorList>
            <person name="Jaros S."/>
            <person name="Januszkiewicz K."/>
            <person name="Wedrychowicz H."/>
        </authorList>
    </citation>
    <scope>NUCLEOTIDE SEQUENCE [LARGE SCALE GENOMIC DNA]</scope>
    <source>
        <strain evidence="1 2">OK807</strain>
    </source>
</reference>
<sequence length="79" mass="8004">MASLSTLVGDYPLSASLALPSTATVAVELAPTPALPSTEPPQSGAARGLRRFMSAVAAGKGELIAVFGVPVISETHPFR</sequence>
<proteinExistence type="predicted"/>
<evidence type="ECO:0000313" key="2">
    <source>
        <dbReference type="Proteomes" id="UP000181909"/>
    </source>
</evidence>
<dbReference type="AlphaFoldDB" id="A0A1K1ZUF0"/>
<protein>
    <submittedName>
        <fullName evidence="1">Uncharacterized protein</fullName>
    </submittedName>
</protein>
<organism evidence="1 2">
    <name type="scientific">Streptomyces atratus</name>
    <dbReference type="NCBI Taxonomy" id="1893"/>
    <lineage>
        <taxon>Bacteria</taxon>
        <taxon>Bacillati</taxon>
        <taxon>Actinomycetota</taxon>
        <taxon>Actinomycetes</taxon>
        <taxon>Kitasatosporales</taxon>
        <taxon>Streptomycetaceae</taxon>
        <taxon>Streptomyces</taxon>
    </lineage>
</organism>